<organism evidence="1 2">
    <name type="scientific">Candidatus Propionivibrio dominans</name>
    <dbReference type="NCBI Taxonomy" id="2954373"/>
    <lineage>
        <taxon>Bacteria</taxon>
        <taxon>Pseudomonadati</taxon>
        <taxon>Pseudomonadota</taxon>
        <taxon>Betaproteobacteria</taxon>
        <taxon>Rhodocyclales</taxon>
        <taxon>Rhodocyclaceae</taxon>
        <taxon>Propionivibrio</taxon>
    </lineage>
</organism>
<proteinExistence type="predicted"/>
<comment type="caution">
    <text evidence="1">The sequence shown here is derived from an EMBL/GenBank/DDBJ whole genome shotgun (WGS) entry which is preliminary data.</text>
</comment>
<dbReference type="Proteomes" id="UP000886602">
    <property type="component" value="Unassembled WGS sequence"/>
</dbReference>
<reference evidence="1" key="1">
    <citation type="submission" date="2020-10" db="EMBL/GenBank/DDBJ databases">
        <title>Connecting structure to function with the recovery of over 1000 high-quality activated sludge metagenome-assembled genomes encoding full-length rRNA genes using long-read sequencing.</title>
        <authorList>
            <person name="Singleton C.M."/>
            <person name="Petriglieri F."/>
            <person name="Kristensen J.M."/>
            <person name="Kirkegaard R.H."/>
            <person name="Michaelsen T.Y."/>
            <person name="Andersen M.H."/>
            <person name="Karst S.M."/>
            <person name="Dueholm M.S."/>
            <person name="Nielsen P.H."/>
            <person name="Albertsen M."/>
        </authorList>
    </citation>
    <scope>NUCLEOTIDE SEQUENCE</scope>
    <source>
        <strain evidence="1">EsbW_18-Q3-R4-48_MAXAC.044</strain>
    </source>
</reference>
<evidence type="ECO:0000313" key="2">
    <source>
        <dbReference type="Proteomes" id="UP000886602"/>
    </source>
</evidence>
<protein>
    <submittedName>
        <fullName evidence="1">Uncharacterized protein</fullName>
    </submittedName>
</protein>
<gene>
    <name evidence="1" type="ORF">IPJ48_16540</name>
</gene>
<dbReference type="AlphaFoldDB" id="A0A9D7FDU7"/>
<evidence type="ECO:0000313" key="1">
    <source>
        <dbReference type="EMBL" id="MBK7424553.1"/>
    </source>
</evidence>
<dbReference type="EMBL" id="JADJNC010000034">
    <property type="protein sequence ID" value="MBK7424553.1"/>
    <property type="molecule type" value="Genomic_DNA"/>
</dbReference>
<name>A0A9D7FDU7_9RHOO</name>
<accession>A0A9D7FDU7</accession>
<sequence>MSAITQDTAADATGTATWARIADSTGATVCDVDVTATGGGGTLQFNTTSFVIGGPILISSFTITVP</sequence>